<proteinExistence type="predicted"/>
<comment type="caution">
    <text evidence="1">The sequence shown here is derived from an EMBL/GenBank/DDBJ whole genome shotgun (WGS) entry which is preliminary data.</text>
</comment>
<organism evidence="1 2">
    <name type="scientific">Mariniradius saccharolyticus AK6</name>
    <dbReference type="NCBI Taxonomy" id="1239962"/>
    <lineage>
        <taxon>Bacteria</taxon>
        <taxon>Pseudomonadati</taxon>
        <taxon>Bacteroidota</taxon>
        <taxon>Cytophagia</taxon>
        <taxon>Cytophagales</taxon>
        <taxon>Cyclobacteriaceae</taxon>
        <taxon>Mariniradius</taxon>
    </lineage>
</organism>
<dbReference type="EMBL" id="AMZY02000011">
    <property type="protein sequence ID" value="EMS32789.1"/>
    <property type="molecule type" value="Genomic_DNA"/>
</dbReference>
<dbReference type="InParanoid" id="M7XD33"/>
<evidence type="ECO:0000313" key="1">
    <source>
        <dbReference type="EMBL" id="EMS32789.1"/>
    </source>
</evidence>
<gene>
    <name evidence="1" type="ORF">C943_00795</name>
</gene>
<reference evidence="1" key="1">
    <citation type="submission" date="2013-01" db="EMBL/GenBank/DDBJ databases">
        <title>Genome assembly of Mariniradius saccharolyticus AK6.</title>
        <authorList>
            <person name="Vaidya B."/>
            <person name="Khatri I."/>
            <person name="Tanuku N.R.S."/>
            <person name="Subramanian S."/>
            <person name="Pinnaka A."/>
        </authorList>
    </citation>
    <scope>NUCLEOTIDE SEQUENCE [LARGE SCALE GENOMIC DNA]</scope>
    <source>
        <strain evidence="1">AK6</strain>
    </source>
</reference>
<name>M7XD33_9BACT</name>
<sequence>MNFRNRHFILLEFRRKKIKIKLASDWLSNKNPGSDFRGF</sequence>
<dbReference type="STRING" id="1239962.C943_00795"/>
<evidence type="ECO:0000313" key="2">
    <source>
        <dbReference type="Proteomes" id="UP000010953"/>
    </source>
</evidence>
<keyword evidence="2" id="KW-1185">Reference proteome</keyword>
<dbReference type="Proteomes" id="UP000010953">
    <property type="component" value="Unassembled WGS sequence"/>
</dbReference>
<accession>M7XD33</accession>
<dbReference type="AlphaFoldDB" id="M7XD33"/>
<protein>
    <submittedName>
        <fullName evidence="1">Uncharacterized protein</fullName>
    </submittedName>
</protein>